<sequence>MRMWRLPTPVTDAVSAVLVTALLLLGAIGESYPMDPSDRIPPDAVPPPAAYLLVVFAGLVLIRRRRWPVPVFWLSLVAVLTYTVMGYVNGAALIAPVIALYTIAAEGTLRRTAFYTAATIGSLVGTSALFGPYRLGGGTSTVAPFVIAASVFLGLAVANRRAYVAEVIARAEHAERTREEEAKRQVDAERLRIARELHDVVAHTMATINVQAAAAGHVLDEQPAQAAEALRFIKSASKEGLRELRAILTVLRQCDEAEPTQPAPGLAQLDALVTATCRAGLPTTLRIIGDRRPLLPAAELAAYRIVQESLTNTIRHAGTATATIMLRFGDDRLDIDVTDTGPAMPFNGSGHGLRGMAERAAAVGGSLDAGPGPDGGFRVRARIPA</sequence>
<keyword evidence="3" id="KW-0597">Phosphoprotein</keyword>
<evidence type="ECO:0000256" key="2">
    <source>
        <dbReference type="ARBA" id="ARBA00012438"/>
    </source>
</evidence>
<keyword evidence="9" id="KW-1133">Transmembrane helix</keyword>
<dbReference type="InterPro" id="IPR003594">
    <property type="entry name" value="HATPase_dom"/>
</dbReference>
<keyword evidence="5" id="KW-0547">Nucleotide-binding</keyword>
<dbReference type="PANTHER" id="PTHR24421">
    <property type="entry name" value="NITRATE/NITRITE SENSOR PROTEIN NARX-RELATED"/>
    <property type="match status" value="1"/>
</dbReference>
<proteinExistence type="predicted"/>
<dbReference type="InterPro" id="IPR036890">
    <property type="entry name" value="HATPase_C_sf"/>
</dbReference>
<dbReference type="Proteomes" id="UP001597417">
    <property type="component" value="Unassembled WGS sequence"/>
</dbReference>
<evidence type="ECO:0000256" key="6">
    <source>
        <dbReference type="ARBA" id="ARBA00022777"/>
    </source>
</evidence>
<feature type="transmembrane region" description="Helical" evidence="9">
    <location>
        <begin position="74"/>
        <end position="101"/>
    </location>
</feature>
<comment type="caution">
    <text evidence="11">The sequence shown here is derived from an EMBL/GenBank/DDBJ whole genome shotgun (WGS) entry which is preliminary data.</text>
</comment>
<dbReference type="CDD" id="cd16917">
    <property type="entry name" value="HATPase_UhpB-NarQ-NarX-like"/>
    <property type="match status" value="1"/>
</dbReference>
<evidence type="ECO:0000259" key="10">
    <source>
        <dbReference type="SMART" id="SM00387"/>
    </source>
</evidence>
<evidence type="ECO:0000256" key="8">
    <source>
        <dbReference type="ARBA" id="ARBA00023012"/>
    </source>
</evidence>
<dbReference type="EMBL" id="JBHUKR010000024">
    <property type="protein sequence ID" value="MFD2421925.1"/>
    <property type="molecule type" value="Genomic_DNA"/>
</dbReference>
<reference evidence="12" key="1">
    <citation type="journal article" date="2019" name="Int. J. Syst. Evol. Microbiol.">
        <title>The Global Catalogue of Microorganisms (GCM) 10K type strain sequencing project: providing services to taxonomists for standard genome sequencing and annotation.</title>
        <authorList>
            <consortium name="The Broad Institute Genomics Platform"/>
            <consortium name="The Broad Institute Genome Sequencing Center for Infectious Disease"/>
            <person name="Wu L."/>
            <person name="Ma J."/>
        </authorList>
    </citation>
    <scope>NUCLEOTIDE SEQUENCE [LARGE SCALE GENOMIC DNA]</scope>
    <source>
        <strain evidence="12">CGMCC 4.7645</strain>
    </source>
</reference>
<evidence type="ECO:0000313" key="11">
    <source>
        <dbReference type="EMBL" id="MFD2421925.1"/>
    </source>
</evidence>
<evidence type="ECO:0000256" key="1">
    <source>
        <dbReference type="ARBA" id="ARBA00000085"/>
    </source>
</evidence>
<dbReference type="PANTHER" id="PTHR24421:SF10">
    <property type="entry name" value="NITRATE_NITRITE SENSOR PROTEIN NARQ"/>
    <property type="match status" value="1"/>
</dbReference>
<evidence type="ECO:0000313" key="12">
    <source>
        <dbReference type="Proteomes" id="UP001597417"/>
    </source>
</evidence>
<dbReference type="RefSeq" id="WP_378270767.1">
    <property type="nucleotide sequence ID" value="NZ_JBHUKR010000024.1"/>
</dbReference>
<accession>A0ABW5G4Q5</accession>
<dbReference type="InterPro" id="IPR055558">
    <property type="entry name" value="DUF7134"/>
</dbReference>
<keyword evidence="6 11" id="KW-0418">Kinase</keyword>
<evidence type="ECO:0000256" key="9">
    <source>
        <dbReference type="SAM" id="Phobius"/>
    </source>
</evidence>
<evidence type="ECO:0000256" key="4">
    <source>
        <dbReference type="ARBA" id="ARBA00022679"/>
    </source>
</evidence>
<feature type="transmembrane region" description="Helical" evidence="9">
    <location>
        <begin position="45"/>
        <end position="62"/>
    </location>
</feature>
<evidence type="ECO:0000256" key="7">
    <source>
        <dbReference type="ARBA" id="ARBA00022840"/>
    </source>
</evidence>
<keyword evidence="9" id="KW-0472">Membrane</keyword>
<feature type="domain" description="Histidine kinase/HSP90-like ATPase" evidence="10">
    <location>
        <begin position="297"/>
        <end position="385"/>
    </location>
</feature>
<keyword evidence="8" id="KW-0902">Two-component regulatory system</keyword>
<dbReference type="InterPro" id="IPR050482">
    <property type="entry name" value="Sensor_HK_TwoCompSys"/>
</dbReference>
<dbReference type="SMART" id="SM00387">
    <property type="entry name" value="HATPase_c"/>
    <property type="match status" value="1"/>
</dbReference>
<dbReference type="EC" id="2.7.13.3" evidence="2"/>
<comment type="catalytic activity">
    <reaction evidence="1">
        <text>ATP + protein L-histidine = ADP + protein N-phospho-L-histidine.</text>
        <dbReference type="EC" id="2.7.13.3"/>
    </reaction>
</comment>
<dbReference type="Gene3D" id="1.20.5.1930">
    <property type="match status" value="1"/>
</dbReference>
<evidence type="ECO:0000256" key="5">
    <source>
        <dbReference type="ARBA" id="ARBA00022741"/>
    </source>
</evidence>
<evidence type="ECO:0000256" key="3">
    <source>
        <dbReference type="ARBA" id="ARBA00022553"/>
    </source>
</evidence>
<dbReference type="Pfam" id="PF02518">
    <property type="entry name" value="HATPase_c"/>
    <property type="match status" value="1"/>
</dbReference>
<organism evidence="11 12">
    <name type="scientific">Amycolatopsis pigmentata</name>
    <dbReference type="NCBI Taxonomy" id="450801"/>
    <lineage>
        <taxon>Bacteria</taxon>
        <taxon>Bacillati</taxon>
        <taxon>Actinomycetota</taxon>
        <taxon>Actinomycetes</taxon>
        <taxon>Pseudonocardiales</taxon>
        <taxon>Pseudonocardiaceae</taxon>
        <taxon>Amycolatopsis</taxon>
    </lineage>
</organism>
<protein>
    <recommendedName>
        <fullName evidence="2">histidine kinase</fullName>
        <ecNumber evidence="2">2.7.13.3</ecNumber>
    </recommendedName>
</protein>
<name>A0ABW5G4Q5_9PSEU</name>
<dbReference type="Gene3D" id="3.30.565.10">
    <property type="entry name" value="Histidine kinase-like ATPase, C-terminal domain"/>
    <property type="match status" value="1"/>
</dbReference>
<dbReference type="Pfam" id="PF07730">
    <property type="entry name" value="HisKA_3"/>
    <property type="match status" value="1"/>
</dbReference>
<feature type="transmembrane region" description="Helical" evidence="9">
    <location>
        <begin position="142"/>
        <end position="158"/>
    </location>
</feature>
<dbReference type="SUPFAM" id="SSF55874">
    <property type="entry name" value="ATPase domain of HSP90 chaperone/DNA topoisomerase II/histidine kinase"/>
    <property type="match status" value="1"/>
</dbReference>
<keyword evidence="7" id="KW-0067">ATP-binding</keyword>
<keyword evidence="9" id="KW-0812">Transmembrane</keyword>
<keyword evidence="4" id="KW-0808">Transferase</keyword>
<dbReference type="Pfam" id="PF23539">
    <property type="entry name" value="DUF7134"/>
    <property type="match status" value="1"/>
</dbReference>
<keyword evidence="12" id="KW-1185">Reference proteome</keyword>
<dbReference type="GO" id="GO:0016301">
    <property type="term" value="F:kinase activity"/>
    <property type="evidence" value="ECO:0007669"/>
    <property type="project" value="UniProtKB-KW"/>
</dbReference>
<gene>
    <name evidence="11" type="ORF">ACFSXZ_36915</name>
</gene>
<dbReference type="InterPro" id="IPR011712">
    <property type="entry name" value="Sig_transdc_His_kin_sub3_dim/P"/>
</dbReference>